<comment type="caution">
    <text evidence="1">The sequence shown here is derived from an EMBL/GenBank/DDBJ whole genome shotgun (WGS) entry which is preliminary data.</text>
</comment>
<reference evidence="1" key="1">
    <citation type="submission" date="2021-06" db="EMBL/GenBank/DDBJ databases">
        <authorList>
            <person name="Hodson N. C."/>
            <person name="Mongue J. A."/>
            <person name="Jaron S. K."/>
        </authorList>
    </citation>
    <scope>NUCLEOTIDE SEQUENCE</scope>
</reference>
<organism evidence="1 2">
    <name type="scientific">Allacma fusca</name>
    <dbReference type="NCBI Taxonomy" id="39272"/>
    <lineage>
        <taxon>Eukaryota</taxon>
        <taxon>Metazoa</taxon>
        <taxon>Ecdysozoa</taxon>
        <taxon>Arthropoda</taxon>
        <taxon>Hexapoda</taxon>
        <taxon>Collembola</taxon>
        <taxon>Symphypleona</taxon>
        <taxon>Sminthuridae</taxon>
        <taxon>Allacma</taxon>
    </lineage>
</organism>
<dbReference type="EMBL" id="CAJVCH010219987">
    <property type="protein sequence ID" value="CAG7731799.1"/>
    <property type="molecule type" value="Genomic_DNA"/>
</dbReference>
<proteinExistence type="predicted"/>
<accession>A0A8J2K9V9</accession>
<protein>
    <submittedName>
        <fullName evidence="1">Uncharacterized protein</fullName>
    </submittedName>
</protein>
<dbReference type="AlphaFoldDB" id="A0A8J2K9V9"/>
<gene>
    <name evidence="1" type="ORF">AFUS01_LOCUS20369</name>
</gene>
<evidence type="ECO:0000313" key="1">
    <source>
        <dbReference type="EMBL" id="CAG7731799.1"/>
    </source>
</evidence>
<dbReference type="Proteomes" id="UP000708208">
    <property type="component" value="Unassembled WGS sequence"/>
</dbReference>
<sequence length="34" mass="3825">METLYTGVQWEVAKCSDQLQFLEIMKNVLGAAAH</sequence>
<feature type="non-terminal residue" evidence="1">
    <location>
        <position position="1"/>
    </location>
</feature>
<name>A0A8J2K9V9_9HEXA</name>
<evidence type="ECO:0000313" key="2">
    <source>
        <dbReference type="Proteomes" id="UP000708208"/>
    </source>
</evidence>
<keyword evidence="2" id="KW-1185">Reference proteome</keyword>